<keyword evidence="1" id="KW-0472">Membrane</keyword>
<evidence type="ECO:0000313" key="3">
    <source>
        <dbReference type="Proteomes" id="UP000630097"/>
    </source>
</evidence>
<keyword evidence="1" id="KW-0812">Transmembrane</keyword>
<dbReference type="EMBL" id="BONV01000047">
    <property type="protein sequence ID" value="GIG84111.1"/>
    <property type="molecule type" value="Genomic_DNA"/>
</dbReference>
<gene>
    <name evidence="2" type="ORF">Pka01_72380</name>
</gene>
<dbReference type="Proteomes" id="UP000630097">
    <property type="component" value="Unassembled WGS sequence"/>
</dbReference>
<keyword evidence="1" id="KW-1133">Transmembrane helix</keyword>
<evidence type="ECO:0000313" key="2">
    <source>
        <dbReference type="EMBL" id="GIG84111.1"/>
    </source>
</evidence>
<protein>
    <submittedName>
        <fullName evidence="2">Uncharacterized protein</fullName>
    </submittedName>
</protein>
<keyword evidence="3" id="KW-1185">Reference proteome</keyword>
<evidence type="ECO:0000256" key="1">
    <source>
        <dbReference type="SAM" id="Phobius"/>
    </source>
</evidence>
<reference evidence="2 3" key="1">
    <citation type="submission" date="2021-01" db="EMBL/GenBank/DDBJ databases">
        <title>Whole genome shotgun sequence of Planotetraspora kaengkrachanensis NBRC 104272.</title>
        <authorList>
            <person name="Komaki H."/>
            <person name="Tamura T."/>
        </authorList>
    </citation>
    <scope>NUCLEOTIDE SEQUENCE [LARGE SCALE GENOMIC DNA]</scope>
    <source>
        <strain evidence="2 3">NBRC 104272</strain>
    </source>
</reference>
<feature type="transmembrane region" description="Helical" evidence="1">
    <location>
        <begin position="34"/>
        <end position="58"/>
    </location>
</feature>
<comment type="caution">
    <text evidence="2">The sequence shown here is derived from an EMBL/GenBank/DDBJ whole genome shotgun (WGS) entry which is preliminary data.</text>
</comment>
<organism evidence="2 3">
    <name type="scientific">Planotetraspora kaengkrachanensis</name>
    <dbReference type="NCBI Taxonomy" id="575193"/>
    <lineage>
        <taxon>Bacteria</taxon>
        <taxon>Bacillati</taxon>
        <taxon>Actinomycetota</taxon>
        <taxon>Actinomycetes</taxon>
        <taxon>Streptosporangiales</taxon>
        <taxon>Streptosporangiaceae</taxon>
        <taxon>Planotetraspora</taxon>
    </lineage>
</organism>
<proteinExistence type="predicted"/>
<dbReference type="AlphaFoldDB" id="A0A8J3Q074"/>
<accession>A0A8J3Q074</accession>
<dbReference type="RefSeq" id="WP_203887395.1">
    <property type="nucleotide sequence ID" value="NZ_BAABHH010000032.1"/>
</dbReference>
<feature type="transmembrane region" description="Helical" evidence="1">
    <location>
        <begin position="70"/>
        <end position="90"/>
    </location>
</feature>
<sequence>MLQTTVLAFLAGALGANATPHFVKGITGERFPTVFGSAPLINLIGGWILYVVTALLVVQADVTAHPAPSFVAASLGVLLMGVFHAHVGAFGKKVTETEGSAGAVGP</sequence>
<name>A0A8J3Q074_9ACTN</name>